<feature type="compositionally biased region" description="Polar residues" evidence="1">
    <location>
        <begin position="43"/>
        <end position="55"/>
    </location>
</feature>
<keyword evidence="4" id="KW-1185">Reference proteome</keyword>
<evidence type="ECO:0000256" key="1">
    <source>
        <dbReference type="SAM" id="MobiDB-lite"/>
    </source>
</evidence>
<dbReference type="InterPro" id="IPR036052">
    <property type="entry name" value="TrpB-like_PALP_sf"/>
</dbReference>
<accession>A0A8S2AMU1</accession>
<dbReference type="InterPro" id="IPR001926">
    <property type="entry name" value="TrpB-like_PALP"/>
</dbReference>
<dbReference type="SUPFAM" id="SSF53686">
    <property type="entry name" value="Tryptophan synthase beta subunit-like PLP-dependent enzymes"/>
    <property type="match status" value="1"/>
</dbReference>
<dbReference type="InterPro" id="IPR050214">
    <property type="entry name" value="Cys_Synth/Cystath_Beta-Synth"/>
</dbReference>
<feature type="region of interest" description="Disordered" evidence="1">
    <location>
        <begin position="43"/>
        <end position="64"/>
    </location>
</feature>
<evidence type="ECO:0000313" key="3">
    <source>
        <dbReference type="EMBL" id="CAE6125212.1"/>
    </source>
</evidence>
<reference evidence="3" key="1">
    <citation type="submission" date="2021-01" db="EMBL/GenBank/DDBJ databases">
        <authorList>
            <person name="Bezrukov I."/>
        </authorList>
    </citation>
    <scope>NUCLEOTIDE SEQUENCE</scope>
</reference>
<evidence type="ECO:0000313" key="4">
    <source>
        <dbReference type="Proteomes" id="UP000682877"/>
    </source>
</evidence>
<protein>
    <recommendedName>
        <fullName evidence="2">Tryptophan synthase beta chain-like PALP domain-containing protein</fullName>
    </recommendedName>
</protein>
<sequence>MCILQVKHYLRLRHSLCLRIPLRYYSLQLPCVNPHLLKNCKTTTHSPELETSNSETSDDDMSDLQDGPHLIQGLGAGIVPFNLDLTIVDEIVKVTSEEAIETAKLLALKEGLLVGISSGAAAATALKIAKRPENVGKLIVVVFPSGGERYLSTTLFDSVRYEAENLPIE</sequence>
<dbReference type="EMBL" id="LR999456">
    <property type="protein sequence ID" value="CAE6125212.1"/>
    <property type="molecule type" value="Genomic_DNA"/>
</dbReference>
<gene>
    <name evidence="3" type="ORF">AARE701A_LOCUS16340</name>
</gene>
<proteinExistence type="predicted"/>
<dbReference type="Gene3D" id="3.40.50.1100">
    <property type="match status" value="1"/>
</dbReference>
<name>A0A8S2AMU1_ARAAE</name>
<dbReference type="AlphaFoldDB" id="A0A8S2AMU1"/>
<dbReference type="Proteomes" id="UP000682877">
    <property type="component" value="Chromosome 6"/>
</dbReference>
<organism evidence="3 4">
    <name type="scientific">Arabidopsis arenosa</name>
    <name type="common">Sand rock-cress</name>
    <name type="synonym">Cardaminopsis arenosa</name>
    <dbReference type="NCBI Taxonomy" id="38785"/>
    <lineage>
        <taxon>Eukaryota</taxon>
        <taxon>Viridiplantae</taxon>
        <taxon>Streptophyta</taxon>
        <taxon>Embryophyta</taxon>
        <taxon>Tracheophyta</taxon>
        <taxon>Spermatophyta</taxon>
        <taxon>Magnoliopsida</taxon>
        <taxon>eudicotyledons</taxon>
        <taxon>Gunneridae</taxon>
        <taxon>Pentapetalae</taxon>
        <taxon>rosids</taxon>
        <taxon>malvids</taxon>
        <taxon>Brassicales</taxon>
        <taxon>Brassicaceae</taxon>
        <taxon>Camelineae</taxon>
        <taxon>Arabidopsis</taxon>
    </lineage>
</organism>
<dbReference type="Pfam" id="PF00291">
    <property type="entry name" value="PALP"/>
    <property type="match status" value="1"/>
</dbReference>
<dbReference type="PANTHER" id="PTHR10314">
    <property type="entry name" value="CYSTATHIONINE BETA-SYNTHASE"/>
    <property type="match status" value="1"/>
</dbReference>
<evidence type="ECO:0000259" key="2">
    <source>
        <dbReference type="Pfam" id="PF00291"/>
    </source>
</evidence>
<feature type="domain" description="Tryptophan synthase beta chain-like PALP" evidence="2">
    <location>
        <begin position="62"/>
        <end position="144"/>
    </location>
</feature>